<name>A0A2T2N7U6_CORCC</name>
<reference evidence="1 2" key="1">
    <citation type="journal article" date="2018" name="Front. Microbiol.">
        <title>Genome-Wide Analysis of Corynespora cassiicola Leaf Fall Disease Putative Effectors.</title>
        <authorList>
            <person name="Lopez D."/>
            <person name="Ribeiro S."/>
            <person name="Label P."/>
            <person name="Fumanal B."/>
            <person name="Venisse J.S."/>
            <person name="Kohler A."/>
            <person name="de Oliveira R.R."/>
            <person name="Labutti K."/>
            <person name="Lipzen A."/>
            <person name="Lail K."/>
            <person name="Bauer D."/>
            <person name="Ohm R.A."/>
            <person name="Barry K.W."/>
            <person name="Spatafora J."/>
            <person name="Grigoriev I.V."/>
            <person name="Martin F.M."/>
            <person name="Pujade-Renaud V."/>
        </authorList>
    </citation>
    <scope>NUCLEOTIDE SEQUENCE [LARGE SCALE GENOMIC DNA]</scope>
    <source>
        <strain evidence="1 2">Philippines</strain>
    </source>
</reference>
<dbReference type="Proteomes" id="UP000240883">
    <property type="component" value="Unassembled WGS sequence"/>
</dbReference>
<evidence type="ECO:0000313" key="1">
    <source>
        <dbReference type="EMBL" id="PSN61479.1"/>
    </source>
</evidence>
<evidence type="ECO:0000313" key="2">
    <source>
        <dbReference type="Proteomes" id="UP000240883"/>
    </source>
</evidence>
<proteinExistence type="predicted"/>
<dbReference type="EMBL" id="KZ678144">
    <property type="protein sequence ID" value="PSN61479.1"/>
    <property type="molecule type" value="Genomic_DNA"/>
</dbReference>
<dbReference type="InterPro" id="IPR038883">
    <property type="entry name" value="AN11006-like"/>
</dbReference>
<organism evidence="1 2">
    <name type="scientific">Corynespora cassiicola Philippines</name>
    <dbReference type="NCBI Taxonomy" id="1448308"/>
    <lineage>
        <taxon>Eukaryota</taxon>
        <taxon>Fungi</taxon>
        <taxon>Dikarya</taxon>
        <taxon>Ascomycota</taxon>
        <taxon>Pezizomycotina</taxon>
        <taxon>Dothideomycetes</taxon>
        <taxon>Pleosporomycetidae</taxon>
        <taxon>Pleosporales</taxon>
        <taxon>Corynesporascaceae</taxon>
        <taxon>Corynespora</taxon>
    </lineage>
</organism>
<dbReference type="PANTHER" id="PTHR42085">
    <property type="entry name" value="F-BOX DOMAIN-CONTAINING PROTEIN"/>
    <property type="match status" value="1"/>
</dbReference>
<gene>
    <name evidence="1" type="ORF">BS50DRAFT_651690</name>
</gene>
<dbReference type="OrthoDB" id="4790878at2759"/>
<dbReference type="PANTHER" id="PTHR42085:SF1">
    <property type="entry name" value="F-BOX DOMAIN-CONTAINING PROTEIN"/>
    <property type="match status" value="1"/>
</dbReference>
<dbReference type="AlphaFoldDB" id="A0A2T2N7U6"/>
<accession>A0A2T2N7U6</accession>
<evidence type="ECO:0008006" key="3">
    <source>
        <dbReference type="Google" id="ProtNLM"/>
    </source>
</evidence>
<sequence length="298" mass="34839">MTTQFPFLRLPGEIRNLVYEFALSEPNGLFYIPCSLGRLISRPLICRKYQKYYSGSRIVLCDGHDLETNPHYTREEMVTTRCGIVIANQLQFVSKQLRHETRGIGARFNNITIMEYNDESRPECKWAFSDLIAAIPEAEITHLRKITVEAYNYLDPRIQKGVQNSNIRTLDSAVDLCRRHPKLRLHIYARNFDPYKRNVFHGAAVWLKRVRGDTSYLLRIYNPKKSRGKVLEGWFETAGLQELFVQVPENLRFFPRFFQFDESSFRLCYANADWTLAAVPNGLDGLVELMKEWYEHGI</sequence>
<keyword evidence="2" id="KW-1185">Reference proteome</keyword>
<protein>
    <recommendedName>
        <fullName evidence="3">F-box domain-containing protein</fullName>
    </recommendedName>
</protein>